<evidence type="ECO:0000313" key="2">
    <source>
        <dbReference type="Proteomes" id="UP000683925"/>
    </source>
</evidence>
<organism evidence="1 2">
    <name type="scientific">Paramecium octaurelia</name>
    <dbReference type="NCBI Taxonomy" id="43137"/>
    <lineage>
        <taxon>Eukaryota</taxon>
        <taxon>Sar</taxon>
        <taxon>Alveolata</taxon>
        <taxon>Ciliophora</taxon>
        <taxon>Intramacronucleata</taxon>
        <taxon>Oligohymenophorea</taxon>
        <taxon>Peniculida</taxon>
        <taxon>Parameciidae</taxon>
        <taxon>Paramecium</taxon>
    </lineage>
</organism>
<gene>
    <name evidence="1" type="ORF">POCTA_138.1.T0330264</name>
</gene>
<keyword evidence="2" id="KW-1185">Reference proteome</keyword>
<accession>A0A8S1TYI5</accession>
<sequence>MKLTAKKESFYVRSQQQSLVKMSESYNQILNQENLNLHTFINQKQLEYKLKKIALKQD</sequence>
<protein>
    <submittedName>
        <fullName evidence="1">Uncharacterized protein</fullName>
    </submittedName>
</protein>
<evidence type="ECO:0000313" key="1">
    <source>
        <dbReference type="EMBL" id="CAD8157338.1"/>
    </source>
</evidence>
<dbReference type="AlphaFoldDB" id="A0A8S1TYI5"/>
<reference evidence="1" key="1">
    <citation type="submission" date="2021-01" db="EMBL/GenBank/DDBJ databases">
        <authorList>
            <consortium name="Genoscope - CEA"/>
            <person name="William W."/>
        </authorList>
    </citation>
    <scope>NUCLEOTIDE SEQUENCE</scope>
</reference>
<dbReference type="EMBL" id="CAJJDP010000033">
    <property type="protein sequence ID" value="CAD8157338.1"/>
    <property type="molecule type" value="Genomic_DNA"/>
</dbReference>
<name>A0A8S1TYI5_PAROT</name>
<dbReference type="Proteomes" id="UP000683925">
    <property type="component" value="Unassembled WGS sequence"/>
</dbReference>
<comment type="caution">
    <text evidence="1">The sequence shown here is derived from an EMBL/GenBank/DDBJ whole genome shotgun (WGS) entry which is preliminary data.</text>
</comment>
<proteinExistence type="predicted"/>